<comment type="caution">
    <text evidence="2">The sequence shown here is derived from an EMBL/GenBank/DDBJ whole genome shotgun (WGS) entry which is preliminary data.</text>
</comment>
<feature type="compositionally biased region" description="Polar residues" evidence="1">
    <location>
        <begin position="470"/>
        <end position="479"/>
    </location>
</feature>
<evidence type="ECO:0000313" key="2">
    <source>
        <dbReference type="EMBL" id="KAL3695274.1"/>
    </source>
</evidence>
<dbReference type="EMBL" id="JBJQOH010000002">
    <property type="protein sequence ID" value="KAL3695274.1"/>
    <property type="molecule type" value="Genomic_DNA"/>
</dbReference>
<dbReference type="PANTHER" id="PTHR33116:SF78">
    <property type="entry name" value="OS12G0587133 PROTEIN"/>
    <property type="match status" value="1"/>
</dbReference>
<sequence length="504" mass="57306">MPNYVLMTVGLTKDGFTQLTSACRTFLWGKNAEGSEKKALIAWEKICNRKEMGGLGLDQIGRSIQEVLILGKRLRLSDTPTLARVLEGWWEVRHFLELKADSLISGDLKLEQALKLLASQYSLTDKDLQQLPSLCSKAGITYVQDLTAKKLTELEALDLQNGQRRQHGIYQGPSSKVAWAISHHLVNRTARQGRLEDATLWQWTKDGKTVQGWKHANVEWRWLLQSLPNLEEGLNRAWSTSWPLPRWKNFWEKLWNSQLFLRDKIWIWKTIHGGHFVHEKLIRMQLGDGKCPRGCDTVETINHSLLECVKPKQRWNRLRQLMAHVLPVRDSRADLLEEIEAAANHPDLSLPLLALHVCHSRAAWRERCSATFQRSNQSRPLVAIIQEALDQIKEVLTLCSARKRVEVERARSFLLSLSVMERQSHPANQTLTFRHFGNLTSESSSTSTHTTSNTQGGHHNQSSEHDGSESSDTTSGRLGITSGSELMALQFLEVELNRLGFTSV</sequence>
<reference evidence="2 3" key="1">
    <citation type="submission" date="2024-09" db="EMBL/GenBank/DDBJ databases">
        <title>Chromosome-scale assembly of Riccia sorocarpa.</title>
        <authorList>
            <person name="Paukszto L."/>
        </authorList>
    </citation>
    <scope>NUCLEOTIDE SEQUENCE [LARGE SCALE GENOMIC DNA]</scope>
    <source>
        <strain evidence="2">LP-2024</strain>
        <tissue evidence="2">Aerial parts of the thallus</tissue>
    </source>
</reference>
<accession>A0ABD3HWW3</accession>
<evidence type="ECO:0008006" key="4">
    <source>
        <dbReference type="Google" id="ProtNLM"/>
    </source>
</evidence>
<protein>
    <recommendedName>
        <fullName evidence="4">Reverse transcriptase zinc-binding domain-containing protein</fullName>
    </recommendedName>
</protein>
<organism evidence="2 3">
    <name type="scientific">Riccia sorocarpa</name>
    <dbReference type="NCBI Taxonomy" id="122646"/>
    <lineage>
        <taxon>Eukaryota</taxon>
        <taxon>Viridiplantae</taxon>
        <taxon>Streptophyta</taxon>
        <taxon>Embryophyta</taxon>
        <taxon>Marchantiophyta</taxon>
        <taxon>Marchantiopsida</taxon>
        <taxon>Marchantiidae</taxon>
        <taxon>Marchantiales</taxon>
        <taxon>Ricciaceae</taxon>
        <taxon>Riccia</taxon>
    </lineage>
</organism>
<feature type="region of interest" description="Disordered" evidence="1">
    <location>
        <begin position="439"/>
        <end position="479"/>
    </location>
</feature>
<keyword evidence="3" id="KW-1185">Reference proteome</keyword>
<evidence type="ECO:0000256" key="1">
    <source>
        <dbReference type="SAM" id="MobiDB-lite"/>
    </source>
</evidence>
<dbReference type="PANTHER" id="PTHR33116">
    <property type="entry name" value="REVERSE TRANSCRIPTASE ZINC-BINDING DOMAIN-CONTAINING PROTEIN-RELATED-RELATED"/>
    <property type="match status" value="1"/>
</dbReference>
<evidence type="ECO:0000313" key="3">
    <source>
        <dbReference type="Proteomes" id="UP001633002"/>
    </source>
</evidence>
<name>A0ABD3HWW3_9MARC</name>
<gene>
    <name evidence="2" type="ORF">R1sor_009350</name>
</gene>
<dbReference type="AlphaFoldDB" id="A0ABD3HWW3"/>
<proteinExistence type="predicted"/>
<feature type="compositionally biased region" description="Low complexity" evidence="1">
    <location>
        <begin position="440"/>
        <end position="454"/>
    </location>
</feature>
<dbReference type="Proteomes" id="UP001633002">
    <property type="component" value="Unassembled WGS sequence"/>
</dbReference>